<organism evidence="2">
    <name type="scientific">Anopheles braziliensis</name>
    <dbReference type="NCBI Taxonomy" id="58242"/>
    <lineage>
        <taxon>Eukaryota</taxon>
        <taxon>Metazoa</taxon>
        <taxon>Ecdysozoa</taxon>
        <taxon>Arthropoda</taxon>
        <taxon>Hexapoda</taxon>
        <taxon>Insecta</taxon>
        <taxon>Pterygota</taxon>
        <taxon>Neoptera</taxon>
        <taxon>Endopterygota</taxon>
        <taxon>Diptera</taxon>
        <taxon>Nematocera</taxon>
        <taxon>Culicoidea</taxon>
        <taxon>Culicidae</taxon>
        <taxon>Anophelinae</taxon>
        <taxon>Anopheles</taxon>
    </lineage>
</organism>
<evidence type="ECO:0000256" key="1">
    <source>
        <dbReference type="SAM" id="Phobius"/>
    </source>
</evidence>
<evidence type="ECO:0000313" key="2">
    <source>
        <dbReference type="EMBL" id="MBW32137.1"/>
    </source>
</evidence>
<keyword evidence="1" id="KW-0472">Membrane</keyword>
<keyword evidence="1" id="KW-1133">Transmembrane helix</keyword>
<dbReference type="AlphaFoldDB" id="A0A2M3ZU96"/>
<protein>
    <submittedName>
        <fullName evidence="2">Putative secreted peptide</fullName>
    </submittedName>
</protein>
<accession>A0A2M3ZU96</accession>
<dbReference type="EMBL" id="GGFM01011386">
    <property type="protein sequence ID" value="MBW32137.1"/>
    <property type="molecule type" value="Transcribed_RNA"/>
</dbReference>
<reference evidence="2" key="1">
    <citation type="submission" date="2018-01" db="EMBL/GenBank/DDBJ databases">
        <title>An insight into the sialome of Amazonian anophelines.</title>
        <authorList>
            <person name="Ribeiro J.M."/>
            <person name="Scarpassa V."/>
            <person name="Calvo E."/>
        </authorList>
    </citation>
    <scope>NUCLEOTIDE SEQUENCE</scope>
    <source>
        <tissue evidence="2">Salivary glands</tissue>
    </source>
</reference>
<proteinExistence type="predicted"/>
<feature type="transmembrane region" description="Helical" evidence="1">
    <location>
        <begin position="52"/>
        <end position="72"/>
    </location>
</feature>
<sequence>MPVRVARFRITVLVSVAIAVQIQPMVLCQLVLGQAGQNVRQFTVVHVGPCRVLFAVASIVTAPSFNLCQMFLRNVALEC</sequence>
<name>A0A2M3ZU96_9DIPT</name>
<keyword evidence="1" id="KW-0812">Transmembrane</keyword>